<dbReference type="Gene3D" id="3.40.50.1820">
    <property type="entry name" value="alpha/beta hydrolase"/>
    <property type="match status" value="1"/>
</dbReference>
<feature type="chain" id="PRO_5020228045" evidence="3">
    <location>
        <begin position="22"/>
        <end position="347"/>
    </location>
</feature>
<evidence type="ECO:0000256" key="1">
    <source>
        <dbReference type="ARBA" id="ARBA00010515"/>
    </source>
</evidence>
<comment type="caution">
    <text evidence="5">The sequence shown here is derived from an EMBL/GenBank/DDBJ whole genome shotgun (WGS) entry which is preliminary data.</text>
</comment>
<comment type="similarity">
    <text evidence="1">Belongs to the 'GDXG' lipolytic enzyme family.</text>
</comment>
<keyword evidence="6" id="KW-1185">Reference proteome</keyword>
<sequence>MKYIYLLMYVLLFLFAPTIFATESLMPDKKPPLPKAASEALANSISTFPQFTKEQVKESTPRTSEEWRNYVHSRNAEQKKKIKKMKKELNVDVELIKLNGVVTRKLTPKVITPEFSDKVYIDIHGGAFVLFGGLPSIEEGLLVAERLGIVVYSVDYRMPPTFPFPAALNDVVTVYNDLLQQFGEGNIFVGGTSAGGGLVLSLVQSILANETALPIAVYAGTPWADLSKTSDSLYVNEEIDNVLVTYDGFLQSAAELYAGKKALTDPAVSPLYGTFKAFPPTLLVTGTRDMFLSDTVRVSRAIRDSGGMAQIDIFEGLSHAEYLIFYKTPESETTYRTMKTFFLSHIY</sequence>
<dbReference type="AlphaFoldDB" id="A0A4U0Z7A9"/>
<dbReference type="GO" id="GO:0004806">
    <property type="term" value="F:triacylglycerol lipase activity"/>
    <property type="evidence" value="ECO:0007669"/>
    <property type="project" value="TreeGrafter"/>
</dbReference>
<keyword evidence="2 5" id="KW-0378">Hydrolase</keyword>
<dbReference type="InterPro" id="IPR050300">
    <property type="entry name" value="GDXG_lipolytic_enzyme"/>
</dbReference>
<dbReference type="Proteomes" id="UP000305471">
    <property type="component" value="Unassembled WGS sequence"/>
</dbReference>
<evidence type="ECO:0000313" key="6">
    <source>
        <dbReference type="Proteomes" id="UP000305471"/>
    </source>
</evidence>
<dbReference type="OrthoDB" id="9806180at2"/>
<dbReference type="Pfam" id="PF07859">
    <property type="entry name" value="Abhydrolase_3"/>
    <property type="match status" value="1"/>
</dbReference>
<organism evidence="5 6">
    <name type="scientific">Alteromonas portus</name>
    <dbReference type="NCBI Taxonomy" id="2565549"/>
    <lineage>
        <taxon>Bacteria</taxon>
        <taxon>Pseudomonadati</taxon>
        <taxon>Pseudomonadota</taxon>
        <taxon>Gammaproteobacteria</taxon>
        <taxon>Alteromonadales</taxon>
        <taxon>Alteromonadaceae</taxon>
        <taxon>Alteromonas/Salinimonas group</taxon>
        <taxon>Alteromonas</taxon>
    </lineage>
</organism>
<dbReference type="PANTHER" id="PTHR48081">
    <property type="entry name" value="AB HYDROLASE SUPERFAMILY PROTEIN C4A8.06C"/>
    <property type="match status" value="1"/>
</dbReference>
<dbReference type="RefSeq" id="WP_136783434.1">
    <property type="nucleotide sequence ID" value="NZ_SWCO01000010.1"/>
</dbReference>
<evidence type="ECO:0000256" key="2">
    <source>
        <dbReference type="ARBA" id="ARBA00022801"/>
    </source>
</evidence>
<evidence type="ECO:0000313" key="5">
    <source>
        <dbReference type="EMBL" id="TKB01639.1"/>
    </source>
</evidence>
<protein>
    <submittedName>
        <fullName evidence="5">Alpha/beta hydrolase</fullName>
    </submittedName>
</protein>
<reference evidence="5 6" key="1">
    <citation type="submission" date="2019-04" db="EMBL/GenBank/DDBJ databases">
        <title>Alteromonas portus sp. nov., an alginate lyase-excreting marine bacterium.</title>
        <authorList>
            <person name="Huang H."/>
            <person name="Mo K."/>
            <person name="Bao S."/>
        </authorList>
    </citation>
    <scope>NUCLEOTIDE SEQUENCE [LARGE SCALE GENOMIC DNA]</scope>
    <source>
        <strain evidence="5 6">HB161718</strain>
    </source>
</reference>
<dbReference type="EMBL" id="SWCO01000010">
    <property type="protein sequence ID" value="TKB01639.1"/>
    <property type="molecule type" value="Genomic_DNA"/>
</dbReference>
<proteinExistence type="inferred from homology"/>
<gene>
    <name evidence="5" type="ORF">E5672_17685</name>
</gene>
<keyword evidence="3" id="KW-0732">Signal</keyword>
<dbReference type="SUPFAM" id="SSF53474">
    <property type="entry name" value="alpha/beta-Hydrolases"/>
    <property type="match status" value="1"/>
</dbReference>
<feature type="domain" description="Alpha/beta hydrolase fold-3" evidence="4">
    <location>
        <begin position="122"/>
        <end position="320"/>
    </location>
</feature>
<dbReference type="InterPro" id="IPR029058">
    <property type="entry name" value="AB_hydrolase_fold"/>
</dbReference>
<evidence type="ECO:0000256" key="3">
    <source>
        <dbReference type="SAM" id="SignalP"/>
    </source>
</evidence>
<accession>A0A4U0Z7A9</accession>
<dbReference type="InterPro" id="IPR013094">
    <property type="entry name" value="AB_hydrolase_3"/>
</dbReference>
<dbReference type="PANTHER" id="PTHR48081:SF30">
    <property type="entry name" value="ACETYL-HYDROLASE LIPR-RELATED"/>
    <property type="match status" value="1"/>
</dbReference>
<name>A0A4U0Z7A9_9ALTE</name>
<evidence type="ECO:0000259" key="4">
    <source>
        <dbReference type="Pfam" id="PF07859"/>
    </source>
</evidence>
<feature type="signal peptide" evidence="3">
    <location>
        <begin position="1"/>
        <end position="21"/>
    </location>
</feature>